<feature type="domain" description="DUF1989" evidence="2">
    <location>
        <begin position="50"/>
        <end position="221"/>
    </location>
</feature>
<dbReference type="HOGENOM" id="CLU_079904_0_0_4"/>
<dbReference type="Proteomes" id="UP000067461">
    <property type="component" value="Chromosome"/>
</dbReference>
<dbReference type="PANTHER" id="PTHR31527">
    <property type="entry name" value="RE64534P"/>
    <property type="match status" value="1"/>
</dbReference>
<dbReference type="NCBIfam" id="TIGR03425">
    <property type="entry name" value="urea_degr_2"/>
    <property type="match status" value="1"/>
</dbReference>
<dbReference type="EMBL" id="AP014568">
    <property type="protein sequence ID" value="BAO80071.1"/>
    <property type="molecule type" value="Genomic_DNA"/>
</dbReference>
<proteinExistence type="predicted"/>
<evidence type="ECO:0000259" key="2">
    <source>
        <dbReference type="Pfam" id="PF09347"/>
    </source>
</evidence>
<sequence>MNTSMDVPAPATDIPNPPADNPVDNLSWWTSFPVDSTADLKAEEVLWSEMLPGGHHWSWRLQRGRALRFVALEPNVNLSMVLYAAHDKLERYNMPDSLKAQHTAHYSQGHVLMTDMGRALASVTHDSLGWHDPLGLLLDNTRLEMRYGECRYQTHRNAMFRSAKDGLLTEIGKYGLSARDLTICVNWFSKVSVDAQGGFVYHPEHCQTGHWFELRCDMDTLIAVSSAPHPLDSRPTYSPGCIGVVARQVGAAPADDVCRRLRPENARAMHNTDMFHA</sequence>
<dbReference type="InterPro" id="IPR018959">
    <property type="entry name" value="DUF1989"/>
</dbReference>
<dbReference type="RefSeq" id="WP_052467433.1">
    <property type="nucleotide sequence ID" value="NZ_AP014568.1"/>
</dbReference>
<dbReference type="AlphaFoldDB" id="A0A060NFB2"/>
<dbReference type="InterPro" id="IPR017792">
    <property type="entry name" value="UAAP1"/>
</dbReference>
<evidence type="ECO:0000313" key="4">
    <source>
        <dbReference type="Proteomes" id="UP000067461"/>
    </source>
</evidence>
<reference evidence="3 4" key="1">
    <citation type="journal article" date="2014" name="Nat. Commun.">
        <title>Physiological and genomic features of highly alkaliphilic hydrogen-utilizing Betaproteobacteria from a continental serpentinizing site.</title>
        <authorList>
            <person name="Suzuki S."/>
            <person name="Kuenen J.G."/>
            <person name="Schipper K."/>
            <person name="van der Velde S."/>
            <person name="Ishii S."/>
            <person name="Wu A."/>
            <person name="Sorokin D.Y."/>
            <person name="Tenney A."/>
            <person name="Meng X.Y."/>
            <person name="Morrill P.L."/>
            <person name="Kamagata Y."/>
            <person name="Muyzer G."/>
            <person name="Nealson K.H."/>
        </authorList>
    </citation>
    <scope>NUCLEOTIDE SEQUENCE [LARGE SCALE GENOMIC DNA]</scope>
    <source>
        <strain evidence="3 4">A1</strain>
    </source>
</reference>
<dbReference type="KEGG" id="cbaa:SRAA_0217"/>
<gene>
    <name evidence="3" type="ORF">SRAA_0217</name>
</gene>
<evidence type="ECO:0000256" key="1">
    <source>
        <dbReference type="SAM" id="MobiDB-lite"/>
    </source>
</evidence>
<name>A0A060NFB2_9BURK</name>
<dbReference type="PANTHER" id="PTHR31527:SF0">
    <property type="entry name" value="RE64534P"/>
    <property type="match status" value="1"/>
</dbReference>
<protein>
    <submittedName>
        <fullName evidence="3">Uncharacterized conserved protein</fullName>
    </submittedName>
</protein>
<feature type="region of interest" description="Disordered" evidence="1">
    <location>
        <begin position="1"/>
        <end position="20"/>
    </location>
</feature>
<organism evidence="3 4">
    <name type="scientific">Serpentinimonas raichei</name>
    <dbReference type="NCBI Taxonomy" id="1458425"/>
    <lineage>
        <taxon>Bacteria</taxon>
        <taxon>Pseudomonadati</taxon>
        <taxon>Pseudomonadota</taxon>
        <taxon>Betaproteobacteria</taxon>
        <taxon>Burkholderiales</taxon>
        <taxon>Comamonadaceae</taxon>
        <taxon>Serpentinimonas</taxon>
    </lineage>
</organism>
<dbReference type="Pfam" id="PF09347">
    <property type="entry name" value="DUF1989"/>
    <property type="match status" value="1"/>
</dbReference>
<accession>A0A060NFB2</accession>
<dbReference type="STRING" id="1458425.SRAA_0217"/>
<keyword evidence="4" id="KW-1185">Reference proteome</keyword>
<evidence type="ECO:0000313" key="3">
    <source>
        <dbReference type="EMBL" id="BAO80071.1"/>
    </source>
</evidence>